<dbReference type="Proteomes" id="UP000466794">
    <property type="component" value="Unassembled WGS sequence"/>
</dbReference>
<dbReference type="EMBL" id="WRPP01000001">
    <property type="protein sequence ID" value="MVU77155.1"/>
    <property type="molecule type" value="Genomic_DNA"/>
</dbReference>
<evidence type="ECO:0000313" key="2">
    <source>
        <dbReference type="Proteomes" id="UP000466794"/>
    </source>
</evidence>
<gene>
    <name evidence="1" type="ORF">GPX89_07820</name>
</gene>
<protein>
    <submittedName>
        <fullName evidence="1">Uncharacterized protein</fullName>
    </submittedName>
</protein>
<dbReference type="AlphaFoldDB" id="A0A7K1US46"/>
<organism evidence="1 2">
    <name type="scientific">Nocardia terrae</name>
    <dbReference type="NCBI Taxonomy" id="2675851"/>
    <lineage>
        <taxon>Bacteria</taxon>
        <taxon>Bacillati</taxon>
        <taxon>Actinomycetota</taxon>
        <taxon>Actinomycetes</taxon>
        <taxon>Mycobacteriales</taxon>
        <taxon>Nocardiaceae</taxon>
        <taxon>Nocardia</taxon>
    </lineage>
</organism>
<sequence length="152" mass="17294">MSALTISPALAAVIPDDPETMVRVLEGEGPGTPRRGNKSLFAKSECTYYCRTAKIAAAVIDALRDSDERLRSRPEELMLWDWQHTWFRPERGSETGAGWVVLGVVWYDPEFYTERRGAYLSRMHTLIYDRLDLTVDDVEVTHYLVDPESQAA</sequence>
<proteinExistence type="predicted"/>
<comment type="caution">
    <text evidence="1">The sequence shown here is derived from an EMBL/GenBank/DDBJ whole genome shotgun (WGS) entry which is preliminary data.</text>
</comment>
<reference evidence="1 2" key="1">
    <citation type="submission" date="2019-12" db="EMBL/GenBank/DDBJ databases">
        <title>Nocardia sp. nov. ET3-3 isolated from soil.</title>
        <authorList>
            <person name="Kanchanasin P."/>
            <person name="Tanasupawat S."/>
            <person name="Yuki M."/>
            <person name="Kudo T."/>
        </authorList>
    </citation>
    <scope>NUCLEOTIDE SEQUENCE [LARGE SCALE GENOMIC DNA]</scope>
    <source>
        <strain evidence="1 2">ET3-3</strain>
    </source>
</reference>
<keyword evidence="2" id="KW-1185">Reference proteome</keyword>
<accession>A0A7K1US46</accession>
<name>A0A7K1US46_9NOCA</name>
<dbReference type="RefSeq" id="WP_157386541.1">
    <property type="nucleotide sequence ID" value="NZ_WRPP01000001.1"/>
</dbReference>
<evidence type="ECO:0000313" key="1">
    <source>
        <dbReference type="EMBL" id="MVU77155.1"/>
    </source>
</evidence>